<dbReference type="PANTHER" id="PTHR14303">
    <property type="entry name" value="DNA POLYMERASE DELTA SUBUNIT 4"/>
    <property type="match status" value="1"/>
</dbReference>
<dbReference type="GO" id="GO:0043625">
    <property type="term" value="C:delta DNA polymerase complex"/>
    <property type="evidence" value="ECO:0007669"/>
    <property type="project" value="TreeGrafter"/>
</dbReference>
<sequence length="225" mass="25232">MSPPKKQTTVASNFFTRGKKPTTNARVITAKNAIVPASTPPPKPVSKKQAEDDIDEVQDFDSGEDEDNASEATEEHDDEHQEEEEEDLSVVRDDEIQSDDSTDFGFEHKVERATAMPTGMQHKLPGRVTTTPAKGARVNNKKKVAVPTFVDVGDIHVGFHQADLSEQEKLLRQFDLSYKYGPCTDMTRMERWERAFTLGLNPPQHIKDTLLEHSSLNTPLFEGRV</sequence>
<accession>A0A9P5SJF6</accession>
<proteinExistence type="predicted"/>
<protein>
    <recommendedName>
        <fullName evidence="4">DNA polymerase delta subunit 4</fullName>
    </recommendedName>
</protein>
<dbReference type="GO" id="GO:0003887">
    <property type="term" value="F:DNA-directed DNA polymerase activity"/>
    <property type="evidence" value="ECO:0007669"/>
    <property type="project" value="TreeGrafter"/>
</dbReference>
<dbReference type="Pfam" id="PF04081">
    <property type="entry name" value="DNA_pol_delta_4"/>
    <property type="match status" value="1"/>
</dbReference>
<evidence type="ECO:0000256" key="1">
    <source>
        <dbReference type="SAM" id="MobiDB-lite"/>
    </source>
</evidence>
<comment type="caution">
    <text evidence="2">The sequence shown here is derived from an EMBL/GenBank/DDBJ whole genome shotgun (WGS) entry which is preliminary data.</text>
</comment>
<dbReference type="GO" id="GO:0000731">
    <property type="term" value="P:DNA synthesis involved in DNA repair"/>
    <property type="evidence" value="ECO:0007669"/>
    <property type="project" value="InterPro"/>
</dbReference>
<dbReference type="EMBL" id="JAAAUY010000329">
    <property type="protein sequence ID" value="KAF9331339.1"/>
    <property type="molecule type" value="Genomic_DNA"/>
</dbReference>
<reference evidence="2" key="1">
    <citation type="journal article" date="2020" name="Fungal Divers.">
        <title>Resolving the Mortierellaceae phylogeny through synthesis of multi-gene phylogenetics and phylogenomics.</title>
        <authorList>
            <person name="Vandepol N."/>
            <person name="Liber J."/>
            <person name="Desiro A."/>
            <person name="Na H."/>
            <person name="Kennedy M."/>
            <person name="Barry K."/>
            <person name="Grigoriev I.V."/>
            <person name="Miller A.N."/>
            <person name="O'Donnell K."/>
            <person name="Stajich J.E."/>
            <person name="Bonito G."/>
        </authorList>
    </citation>
    <scope>NUCLEOTIDE SEQUENCE</scope>
    <source>
        <strain evidence="2">NVP1</strain>
    </source>
</reference>
<dbReference type="Proteomes" id="UP000696485">
    <property type="component" value="Unassembled WGS sequence"/>
</dbReference>
<dbReference type="AlphaFoldDB" id="A0A9P5SJF6"/>
<keyword evidence="3" id="KW-1185">Reference proteome</keyword>
<organism evidence="2 3">
    <name type="scientific">Podila minutissima</name>
    <dbReference type="NCBI Taxonomy" id="64525"/>
    <lineage>
        <taxon>Eukaryota</taxon>
        <taxon>Fungi</taxon>
        <taxon>Fungi incertae sedis</taxon>
        <taxon>Mucoromycota</taxon>
        <taxon>Mortierellomycotina</taxon>
        <taxon>Mortierellomycetes</taxon>
        <taxon>Mortierellales</taxon>
        <taxon>Mortierellaceae</taxon>
        <taxon>Podila</taxon>
    </lineage>
</organism>
<dbReference type="GO" id="GO:0006261">
    <property type="term" value="P:DNA-templated DNA replication"/>
    <property type="evidence" value="ECO:0007669"/>
    <property type="project" value="TreeGrafter"/>
</dbReference>
<feature type="compositionally biased region" description="Polar residues" evidence="1">
    <location>
        <begin position="1"/>
        <end position="26"/>
    </location>
</feature>
<feature type="region of interest" description="Disordered" evidence="1">
    <location>
        <begin position="1"/>
        <end position="102"/>
    </location>
</feature>
<dbReference type="InterPro" id="IPR007218">
    <property type="entry name" value="DNA_pol_delta_4"/>
</dbReference>
<evidence type="ECO:0000313" key="3">
    <source>
        <dbReference type="Proteomes" id="UP000696485"/>
    </source>
</evidence>
<evidence type="ECO:0008006" key="4">
    <source>
        <dbReference type="Google" id="ProtNLM"/>
    </source>
</evidence>
<dbReference type="PANTHER" id="PTHR14303:SF0">
    <property type="entry name" value="DNA POLYMERASE DELTA SUBUNIT 4"/>
    <property type="match status" value="1"/>
</dbReference>
<name>A0A9P5SJF6_9FUNG</name>
<feature type="compositionally biased region" description="Acidic residues" evidence="1">
    <location>
        <begin position="52"/>
        <end position="88"/>
    </location>
</feature>
<gene>
    <name evidence="2" type="ORF">BG006_005785</name>
</gene>
<evidence type="ECO:0000313" key="2">
    <source>
        <dbReference type="EMBL" id="KAF9331339.1"/>
    </source>
</evidence>